<evidence type="ECO:0000313" key="1">
    <source>
        <dbReference type="EMBL" id="ONK77588.1"/>
    </source>
</evidence>
<dbReference type="AlphaFoldDB" id="A0A5P1FH00"/>
<gene>
    <name evidence="1" type="ORF">A4U43_C02F8190</name>
</gene>
<sequence>MLAGALQTLAPRPWIATGSGIFRRRMGCYPPSLLRSSGDFALPASRPSLIGEIQPVSRSIRATGGPDQGFQFC</sequence>
<name>A0A5P1FH00_ASPOF</name>
<evidence type="ECO:0000313" key="2">
    <source>
        <dbReference type="Proteomes" id="UP000243459"/>
    </source>
</evidence>
<proteinExistence type="predicted"/>
<dbReference type="Gramene" id="ONK77588">
    <property type="protein sequence ID" value="ONK77588"/>
    <property type="gene ID" value="A4U43_C02F8190"/>
</dbReference>
<protein>
    <submittedName>
        <fullName evidence="1">Uncharacterized protein</fullName>
    </submittedName>
</protein>
<dbReference type="EMBL" id="CM007382">
    <property type="protein sequence ID" value="ONK77588.1"/>
    <property type="molecule type" value="Genomic_DNA"/>
</dbReference>
<dbReference type="Proteomes" id="UP000243459">
    <property type="component" value="Chromosome 2"/>
</dbReference>
<keyword evidence="2" id="KW-1185">Reference proteome</keyword>
<reference evidence="2" key="1">
    <citation type="journal article" date="2017" name="Nat. Commun.">
        <title>The asparagus genome sheds light on the origin and evolution of a young Y chromosome.</title>
        <authorList>
            <person name="Harkess A."/>
            <person name="Zhou J."/>
            <person name="Xu C."/>
            <person name="Bowers J.E."/>
            <person name="Van der Hulst R."/>
            <person name="Ayyampalayam S."/>
            <person name="Mercati F."/>
            <person name="Riccardi P."/>
            <person name="McKain M.R."/>
            <person name="Kakrana A."/>
            <person name="Tang H."/>
            <person name="Ray J."/>
            <person name="Groenendijk J."/>
            <person name="Arikit S."/>
            <person name="Mathioni S.M."/>
            <person name="Nakano M."/>
            <person name="Shan H."/>
            <person name="Telgmann-Rauber A."/>
            <person name="Kanno A."/>
            <person name="Yue Z."/>
            <person name="Chen H."/>
            <person name="Li W."/>
            <person name="Chen Y."/>
            <person name="Xu X."/>
            <person name="Zhang Y."/>
            <person name="Luo S."/>
            <person name="Chen H."/>
            <person name="Gao J."/>
            <person name="Mao Z."/>
            <person name="Pires J.C."/>
            <person name="Luo M."/>
            <person name="Kudrna D."/>
            <person name="Wing R.A."/>
            <person name="Meyers B.C."/>
            <person name="Yi K."/>
            <person name="Kong H."/>
            <person name="Lavrijsen P."/>
            <person name="Sunseri F."/>
            <person name="Falavigna A."/>
            <person name="Ye Y."/>
            <person name="Leebens-Mack J.H."/>
            <person name="Chen G."/>
        </authorList>
    </citation>
    <scope>NUCLEOTIDE SEQUENCE [LARGE SCALE GENOMIC DNA]</scope>
    <source>
        <strain evidence="2">cv. DH0086</strain>
    </source>
</reference>
<organism evidence="1 2">
    <name type="scientific">Asparagus officinalis</name>
    <name type="common">Garden asparagus</name>
    <dbReference type="NCBI Taxonomy" id="4686"/>
    <lineage>
        <taxon>Eukaryota</taxon>
        <taxon>Viridiplantae</taxon>
        <taxon>Streptophyta</taxon>
        <taxon>Embryophyta</taxon>
        <taxon>Tracheophyta</taxon>
        <taxon>Spermatophyta</taxon>
        <taxon>Magnoliopsida</taxon>
        <taxon>Liliopsida</taxon>
        <taxon>Asparagales</taxon>
        <taxon>Asparagaceae</taxon>
        <taxon>Asparagoideae</taxon>
        <taxon>Asparagus</taxon>
    </lineage>
</organism>
<accession>A0A5P1FH00</accession>